<evidence type="ECO:0000256" key="1">
    <source>
        <dbReference type="SAM" id="Phobius"/>
    </source>
</evidence>
<evidence type="ECO:0000313" key="2">
    <source>
        <dbReference type="EMBL" id="VDM71854.1"/>
    </source>
</evidence>
<feature type="transmembrane region" description="Helical" evidence="1">
    <location>
        <begin position="20"/>
        <end position="44"/>
    </location>
</feature>
<keyword evidence="1" id="KW-0472">Membrane</keyword>
<dbReference type="AlphaFoldDB" id="A0A3P7J1P2"/>
<keyword evidence="1" id="KW-1133">Transmembrane helix</keyword>
<keyword evidence="3" id="KW-1185">Reference proteome</keyword>
<accession>A0A3P7J1P2</accession>
<dbReference type="OrthoDB" id="5850280at2759"/>
<gene>
    <name evidence="2" type="ORF">SVUK_LOCUS6852</name>
</gene>
<reference evidence="2 3" key="1">
    <citation type="submission" date="2018-11" db="EMBL/GenBank/DDBJ databases">
        <authorList>
            <consortium name="Pathogen Informatics"/>
        </authorList>
    </citation>
    <scope>NUCLEOTIDE SEQUENCE [LARGE SCALE GENOMIC DNA]</scope>
</reference>
<name>A0A3P7J1P2_STRVU</name>
<evidence type="ECO:0000313" key="3">
    <source>
        <dbReference type="Proteomes" id="UP000270094"/>
    </source>
</evidence>
<dbReference type="EMBL" id="UYYB01022414">
    <property type="protein sequence ID" value="VDM71854.1"/>
    <property type="molecule type" value="Genomic_DNA"/>
</dbReference>
<proteinExistence type="predicted"/>
<organism evidence="2 3">
    <name type="scientific">Strongylus vulgaris</name>
    <name type="common">Blood worm</name>
    <dbReference type="NCBI Taxonomy" id="40348"/>
    <lineage>
        <taxon>Eukaryota</taxon>
        <taxon>Metazoa</taxon>
        <taxon>Ecdysozoa</taxon>
        <taxon>Nematoda</taxon>
        <taxon>Chromadorea</taxon>
        <taxon>Rhabditida</taxon>
        <taxon>Rhabditina</taxon>
        <taxon>Rhabditomorpha</taxon>
        <taxon>Strongyloidea</taxon>
        <taxon>Strongylidae</taxon>
        <taxon>Strongylus</taxon>
    </lineage>
</organism>
<dbReference type="Proteomes" id="UP000270094">
    <property type="component" value="Unassembled WGS sequence"/>
</dbReference>
<feature type="transmembrane region" description="Helical" evidence="1">
    <location>
        <begin position="91"/>
        <end position="114"/>
    </location>
</feature>
<feature type="transmembrane region" description="Helical" evidence="1">
    <location>
        <begin position="65"/>
        <end position="85"/>
    </location>
</feature>
<sequence length="161" mass="17636">MDDTERRTCLFGFCLTTGILLGHLVGGALTSIAPSVFFIPPLMLSLLMDNELIRSPLAAMERSNFFAFGGAVSSFLCTTFAMLPVGYFSVAVFLLSLFHVMFLTIHFQVVTQCAKEKIMMVGESQFSYIMGVLFIQLTMAALFGSDPNAVKQQPARSSSHN</sequence>
<protein>
    <submittedName>
        <fullName evidence="2">Uncharacterized protein</fullName>
    </submittedName>
</protein>
<keyword evidence="1" id="KW-0812">Transmembrane</keyword>
<feature type="transmembrane region" description="Helical" evidence="1">
    <location>
        <begin position="126"/>
        <end position="144"/>
    </location>
</feature>